<protein>
    <submittedName>
        <fullName evidence="1">Uncharacterized protein</fullName>
    </submittedName>
</protein>
<organism evidence="1 2">
    <name type="scientific">Caerostris extrusa</name>
    <name type="common">Bark spider</name>
    <name type="synonym">Caerostris bankana</name>
    <dbReference type="NCBI Taxonomy" id="172846"/>
    <lineage>
        <taxon>Eukaryota</taxon>
        <taxon>Metazoa</taxon>
        <taxon>Ecdysozoa</taxon>
        <taxon>Arthropoda</taxon>
        <taxon>Chelicerata</taxon>
        <taxon>Arachnida</taxon>
        <taxon>Araneae</taxon>
        <taxon>Araneomorphae</taxon>
        <taxon>Entelegynae</taxon>
        <taxon>Araneoidea</taxon>
        <taxon>Araneidae</taxon>
        <taxon>Caerostris</taxon>
    </lineage>
</organism>
<comment type="caution">
    <text evidence="1">The sequence shown here is derived from an EMBL/GenBank/DDBJ whole genome shotgun (WGS) entry which is preliminary data.</text>
</comment>
<evidence type="ECO:0000313" key="2">
    <source>
        <dbReference type="Proteomes" id="UP001054945"/>
    </source>
</evidence>
<proteinExistence type="predicted"/>
<reference evidence="1 2" key="1">
    <citation type="submission" date="2021-06" db="EMBL/GenBank/DDBJ databases">
        <title>Caerostris extrusa draft genome.</title>
        <authorList>
            <person name="Kono N."/>
            <person name="Arakawa K."/>
        </authorList>
    </citation>
    <scope>NUCLEOTIDE SEQUENCE [LARGE SCALE GENOMIC DNA]</scope>
</reference>
<dbReference type="Proteomes" id="UP001054945">
    <property type="component" value="Unassembled WGS sequence"/>
</dbReference>
<accession>A0AAV4VXB7</accession>
<dbReference type="AlphaFoldDB" id="A0AAV4VXB7"/>
<evidence type="ECO:0000313" key="1">
    <source>
        <dbReference type="EMBL" id="GIY74254.1"/>
    </source>
</evidence>
<keyword evidence="2" id="KW-1185">Reference proteome</keyword>
<gene>
    <name evidence="1" type="ORF">CEXT_350711</name>
</gene>
<name>A0AAV4VXB7_CAEEX</name>
<dbReference type="EMBL" id="BPLR01015191">
    <property type="protein sequence ID" value="GIY74254.1"/>
    <property type="molecule type" value="Genomic_DNA"/>
</dbReference>
<sequence>MIPDATLEKVSYKLGCQNVFQVPFRCQPTGSSLQTMVLKCVISELCSLEIWWQKVSQMHFHKMFLKTVMILLTNYEGDICSIQNPQRIFFKNYGFKMVPDAPPEKVSDNVSGGHRSFLSQPNYGKLGGINGLIFRNIQL</sequence>